<keyword evidence="2 4" id="KW-0378">Hydrolase</keyword>
<dbReference type="InterPro" id="IPR004843">
    <property type="entry name" value="Calcineurin-like_PHP"/>
</dbReference>
<dbReference type="PANTHER" id="PTHR30337:SF0">
    <property type="entry name" value="NUCLEASE SBCCD SUBUNIT D"/>
    <property type="match status" value="1"/>
</dbReference>
<dbReference type="GO" id="GO:0008408">
    <property type="term" value="F:3'-5' exonuclease activity"/>
    <property type="evidence" value="ECO:0007669"/>
    <property type="project" value="InterPro"/>
</dbReference>
<organism evidence="6 7">
    <name type="scientific">Entomospira entomophila</name>
    <dbReference type="NCBI Taxonomy" id="2719988"/>
    <lineage>
        <taxon>Bacteria</taxon>
        <taxon>Pseudomonadati</taxon>
        <taxon>Spirochaetota</taxon>
        <taxon>Spirochaetia</taxon>
        <taxon>Spirochaetales</taxon>
        <taxon>Spirochaetaceae</taxon>
        <taxon>Entomospira</taxon>
    </lineage>
</organism>
<dbReference type="InterPro" id="IPR004593">
    <property type="entry name" value="SbcD"/>
</dbReference>
<dbReference type="NCBIfam" id="TIGR00619">
    <property type="entry name" value="sbcd"/>
    <property type="match status" value="1"/>
</dbReference>
<keyword evidence="7" id="KW-1185">Reference proteome</keyword>
<comment type="function">
    <text evidence="4">SbcCD cleaves DNA hairpin structures. These structures can inhibit DNA replication and are intermediates in certain DNA recombination reactions. The complex acts as a 3'-&gt;5' double strand exonuclease that can open hairpins. It also has a 5' single-strand endonuclease activity.</text>
</comment>
<gene>
    <name evidence="4 6" type="primary">sbcD</name>
    <name evidence="6" type="ORF">HCT14_05775</name>
</gene>
<keyword evidence="4" id="KW-0233">DNA recombination</keyword>
<protein>
    <recommendedName>
        <fullName evidence="4">Nuclease SbcCD subunit D</fullName>
    </recommendedName>
</protein>
<evidence type="ECO:0000256" key="3">
    <source>
        <dbReference type="ARBA" id="ARBA00022839"/>
    </source>
</evidence>
<dbReference type="EMBL" id="JAATLJ010000001">
    <property type="protein sequence ID" value="NIZ41009.1"/>
    <property type="molecule type" value="Genomic_DNA"/>
</dbReference>
<feature type="domain" description="Calcineurin-like phosphoesterase" evidence="5">
    <location>
        <begin position="2"/>
        <end position="237"/>
    </location>
</feature>
<evidence type="ECO:0000313" key="6">
    <source>
        <dbReference type="EMBL" id="NIZ41009.1"/>
    </source>
</evidence>
<reference evidence="6 7" key="1">
    <citation type="submission" date="2020-03" db="EMBL/GenBank/DDBJ databases">
        <title>Spirochaetal bacteria isolated from arthropods constitute a novel genus Entomospira genus novum within the order Spirochaetales.</title>
        <authorList>
            <person name="Grana-Miraglia L."/>
            <person name="Sikutova S."/>
            <person name="Fingerle V."/>
            <person name="Sing A."/>
            <person name="Castillo-Ramirez S."/>
            <person name="Margos G."/>
            <person name="Rudolf I."/>
        </authorList>
    </citation>
    <scope>NUCLEOTIDE SEQUENCE [LARGE SCALE GENOMIC DNA]</scope>
    <source>
        <strain evidence="6 7">BR193</strain>
    </source>
</reference>
<comment type="subunit">
    <text evidence="4">Heterodimer of SbcC and SbcD.</text>
</comment>
<evidence type="ECO:0000256" key="2">
    <source>
        <dbReference type="ARBA" id="ARBA00022801"/>
    </source>
</evidence>
<dbReference type="Proteomes" id="UP000711995">
    <property type="component" value="Unassembled WGS sequence"/>
</dbReference>
<keyword evidence="3 4" id="KW-0269">Exonuclease</keyword>
<sequence length="417" mass="48498">MIKVMHTSDWHLGKNMKDIRREDEYLAILDQVYHHIEVEQPNVLLIAGDVFDTTLPPIWAQRLYYQFLMRLKVFSYLKHIVITAGNHDSASWMNTTKEVLKYHHVHIVGGANVHEEDPLVSIEDDQGNLSAIVLAIPYLRDAQMRTIDIDSNSQIDDWQQHLHHAMREFYRKQIERAVTLRGERMIPIIVMGHLFLRGGSINDHDGTRPAVGTLGEFIADDLFDEVNYVALGHLHQPQSVSGKEHWRYSGSLLKSSFSEVHHQKSVVSITFEEREMSGYKLCELIDPVELIRLYGTWSEQEVELNNLIKSGRRAYVECNVPKEYLSVARQYQEDLAKKDHGVFIIQITRTDKQTFSLSERLEQDEIIKLNELKPIDIFHKRLDVNNTIDLQQREILTSLFLQIEKQCHEENAIEGER</sequence>
<accession>A0A968KRR8</accession>
<evidence type="ECO:0000256" key="1">
    <source>
        <dbReference type="ARBA" id="ARBA00022722"/>
    </source>
</evidence>
<dbReference type="PANTHER" id="PTHR30337">
    <property type="entry name" value="COMPONENT OF ATP-DEPENDENT DSDNA EXONUCLEASE"/>
    <property type="match status" value="1"/>
</dbReference>
<dbReference type="SUPFAM" id="SSF56300">
    <property type="entry name" value="Metallo-dependent phosphatases"/>
    <property type="match status" value="1"/>
</dbReference>
<dbReference type="CDD" id="cd00840">
    <property type="entry name" value="MPP_Mre11_N"/>
    <property type="match status" value="1"/>
</dbReference>
<evidence type="ECO:0000313" key="7">
    <source>
        <dbReference type="Proteomes" id="UP000711995"/>
    </source>
</evidence>
<dbReference type="Gene3D" id="3.60.21.10">
    <property type="match status" value="1"/>
</dbReference>
<name>A0A968KRR8_9SPIO</name>
<dbReference type="GO" id="GO:0004519">
    <property type="term" value="F:endonuclease activity"/>
    <property type="evidence" value="ECO:0007669"/>
    <property type="project" value="UniProtKB-KW"/>
</dbReference>
<dbReference type="InterPro" id="IPR050535">
    <property type="entry name" value="DNA_Repair-Maintenance_Comp"/>
</dbReference>
<evidence type="ECO:0000256" key="4">
    <source>
        <dbReference type="RuleBase" id="RU363069"/>
    </source>
</evidence>
<dbReference type="InterPro" id="IPR041796">
    <property type="entry name" value="Mre11_N"/>
</dbReference>
<dbReference type="GO" id="GO:0006310">
    <property type="term" value="P:DNA recombination"/>
    <property type="evidence" value="ECO:0007669"/>
    <property type="project" value="UniProtKB-KW"/>
</dbReference>
<dbReference type="Pfam" id="PF00149">
    <property type="entry name" value="Metallophos"/>
    <property type="match status" value="1"/>
</dbReference>
<keyword evidence="1 4" id="KW-0540">Nuclease</keyword>
<evidence type="ECO:0000259" key="5">
    <source>
        <dbReference type="Pfam" id="PF00149"/>
    </source>
</evidence>
<comment type="caution">
    <text evidence="6">The sequence shown here is derived from an EMBL/GenBank/DDBJ whole genome shotgun (WGS) entry which is preliminary data.</text>
</comment>
<keyword evidence="4" id="KW-0235">DNA replication</keyword>
<keyword evidence="4" id="KW-0255">Endonuclease</keyword>
<dbReference type="RefSeq" id="WP_167700593.1">
    <property type="nucleotide sequence ID" value="NZ_CP118174.1"/>
</dbReference>
<dbReference type="AlphaFoldDB" id="A0A968KRR8"/>
<dbReference type="InterPro" id="IPR029052">
    <property type="entry name" value="Metallo-depent_PP-like"/>
</dbReference>
<dbReference type="GO" id="GO:0006260">
    <property type="term" value="P:DNA replication"/>
    <property type="evidence" value="ECO:0007669"/>
    <property type="project" value="UniProtKB-KW"/>
</dbReference>
<comment type="similarity">
    <text evidence="4">Belongs to the SbcD family.</text>
</comment>
<proteinExistence type="inferred from homology"/>